<dbReference type="PRINTS" id="PR00069">
    <property type="entry name" value="ALDKETRDTASE"/>
</dbReference>
<evidence type="ECO:0000259" key="7">
    <source>
        <dbReference type="Pfam" id="PF00248"/>
    </source>
</evidence>
<organism evidence="8 9">
    <name type="scientific">Rhamnusium bicolor</name>
    <dbReference type="NCBI Taxonomy" id="1586634"/>
    <lineage>
        <taxon>Eukaryota</taxon>
        <taxon>Metazoa</taxon>
        <taxon>Ecdysozoa</taxon>
        <taxon>Arthropoda</taxon>
        <taxon>Hexapoda</taxon>
        <taxon>Insecta</taxon>
        <taxon>Pterygota</taxon>
        <taxon>Neoptera</taxon>
        <taxon>Endopterygota</taxon>
        <taxon>Coleoptera</taxon>
        <taxon>Polyphaga</taxon>
        <taxon>Cucujiformia</taxon>
        <taxon>Chrysomeloidea</taxon>
        <taxon>Cerambycidae</taxon>
        <taxon>Lepturinae</taxon>
        <taxon>Rhagiini</taxon>
        <taxon>Rhamnusium</taxon>
    </lineage>
</organism>
<reference evidence="8" key="1">
    <citation type="journal article" date="2023" name="Insect Mol. Biol.">
        <title>Genome sequencing provides insights into the evolution of gene families encoding plant cell wall-degrading enzymes in longhorned beetles.</title>
        <authorList>
            <person name="Shin N.R."/>
            <person name="Okamura Y."/>
            <person name="Kirsch R."/>
            <person name="Pauchet Y."/>
        </authorList>
    </citation>
    <scope>NUCLEOTIDE SEQUENCE</scope>
    <source>
        <strain evidence="8">RBIC_L_NR</strain>
    </source>
</reference>
<evidence type="ECO:0000256" key="4">
    <source>
        <dbReference type="PIRSR" id="PIRSR000097-1"/>
    </source>
</evidence>
<comment type="similarity">
    <text evidence="1">Belongs to the aldo/keto reductase family.</text>
</comment>
<evidence type="ECO:0000256" key="1">
    <source>
        <dbReference type="ARBA" id="ARBA00007905"/>
    </source>
</evidence>
<keyword evidence="3" id="KW-0560">Oxidoreductase</keyword>
<dbReference type="Gene3D" id="3.20.20.100">
    <property type="entry name" value="NADP-dependent oxidoreductase domain"/>
    <property type="match status" value="1"/>
</dbReference>
<feature type="domain" description="NADP-dependent oxidoreductase" evidence="7">
    <location>
        <begin position="3"/>
        <end position="272"/>
    </location>
</feature>
<evidence type="ECO:0000256" key="5">
    <source>
        <dbReference type="PIRSR" id="PIRSR000097-2"/>
    </source>
</evidence>
<dbReference type="PROSITE" id="PS00062">
    <property type="entry name" value="ALDOKETO_REDUCTASE_2"/>
    <property type="match status" value="1"/>
</dbReference>
<dbReference type="PANTHER" id="PTHR11732">
    <property type="entry name" value="ALDO/KETO REDUCTASE"/>
    <property type="match status" value="1"/>
</dbReference>
<gene>
    <name evidence="8" type="ORF">NQ314_000484</name>
</gene>
<feature type="binding site" evidence="5">
    <location>
        <position position="90"/>
    </location>
    <ligand>
        <name>substrate</name>
    </ligand>
</feature>
<comment type="caution">
    <text evidence="8">The sequence shown here is derived from an EMBL/GenBank/DDBJ whole genome shotgun (WGS) entry which is preliminary data.</text>
</comment>
<dbReference type="AlphaFoldDB" id="A0AAV8ZX43"/>
<dbReference type="GO" id="GO:0016491">
    <property type="term" value="F:oxidoreductase activity"/>
    <property type="evidence" value="ECO:0007669"/>
    <property type="project" value="UniProtKB-KW"/>
</dbReference>
<sequence>ADDEKQLETAIDAALEVGYRHIDCAFVYLNEHVVGRVLKKWFSSGKLSREDIFLTTKLPPCAMRPEHVQTFLKKSLNSLQLDYVDLYLVHVPFGLKYVEGELYPKTDDGNIDFDGTTDHIAIWKGMEQLVDDGLAKSIGVSNFNIDQIRRILENSKIPPCNLQIEHHAYLQQKALVDFCKENKIVVTAYSPLGSPGLSKLGMETPDLLGHPVVTDIAKKYNKSTAQVLLRHIIQNGIVAIPKSINPARLHQNINILDFELSGDDMQALNDLDANLRILDFQLFFKGIKQHPEYPFKECL</sequence>
<evidence type="ECO:0000313" key="8">
    <source>
        <dbReference type="EMBL" id="KAJ8971913.1"/>
    </source>
</evidence>
<feature type="active site" description="Proton donor" evidence="4">
    <location>
        <position position="28"/>
    </location>
</feature>
<evidence type="ECO:0000256" key="3">
    <source>
        <dbReference type="ARBA" id="ARBA00023002"/>
    </source>
</evidence>
<keyword evidence="9" id="KW-1185">Reference proteome</keyword>
<feature type="site" description="Lowers pKa of active site Tyr" evidence="6">
    <location>
        <position position="57"/>
    </location>
</feature>
<keyword evidence="2" id="KW-0521">NADP</keyword>
<evidence type="ECO:0000256" key="6">
    <source>
        <dbReference type="PIRSR" id="PIRSR000097-3"/>
    </source>
</evidence>
<dbReference type="EMBL" id="JANEYF010000145">
    <property type="protein sequence ID" value="KAJ8971913.1"/>
    <property type="molecule type" value="Genomic_DNA"/>
</dbReference>
<name>A0AAV8ZX43_9CUCU</name>
<dbReference type="InterPro" id="IPR036812">
    <property type="entry name" value="NAD(P)_OxRdtase_dom_sf"/>
</dbReference>
<dbReference type="FunFam" id="3.20.20.100:FF:000006">
    <property type="entry name" value="Aldo-keto reductase family 1 member A1"/>
    <property type="match status" value="1"/>
</dbReference>
<dbReference type="PROSITE" id="PS00063">
    <property type="entry name" value="ALDOKETO_REDUCTASE_3"/>
    <property type="match status" value="1"/>
</dbReference>
<dbReference type="InterPro" id="IPR020471">
    <property type="entry name" value="AKR"/>
</dbReference>
<dbReference type="Pfam" id="PF00248">
    <property type="entry name" value="Aldo_ket_red"/>
    <property type="match status" value="1"/>
</dbReference>
<dbReference type="InterPro" id="IPR018170">
    <property type="entry name" value="Aldo/ket_reductase_CS"/>
</dbReference>
<evidence type="ECO:0000256" key="2">
    <source>
        <dbReference type="ARBA" id="ARBA00022857"/>
    </source>
</evidence>
<dbReference type="PROSITE" id="PS00798">
    <property type="entry name" value="ALDOKETO_REDUCTASE_1"/>
    <property type="match status" value="1"/>
</dbReference>
<dbReference type="Proteomes" id="UP001162156">
    <property type="component" value="Unassembled WGS sequence"/>
</dbReference>
<dbReference type="PIRSF" id="PIRSF000097">
    <property type="entry name" value="AKR"/>
    <property type="match status" value="1"/>
</dbReference>
<dbReference type="InterPro" id="IPR023210">
    <property type="entry name" value="NADP_OxRdtase_dom"/>
</dbReference>
<evidence type="ECO:0000313" key="9">
    <source>
        <dbReference type="Proteomes" id="UP001162156"/>
    </source>
</evidence>
<dbReference type="SUPFAM" id="SSF51430">
    <property type="entry name" value="NAD(P)-linked oxidoreductase"/>
    <property type="match status" value="1"/>
</dbReference>
<protein>
    <recommendedName>
        <fullName evidence="7">NADP-dependent oxidoreductase domain-containing protein</fullName>
    </recommendedName>
</protein>
<accession>A0AAV8ZX43</accession>
<feature type="non-terminal residue" evidence="8">
    <location>
        <position position="1"/>
    </location>
</feature>
<proteinExistence type="inferred from homology"/>